<organism evidence="1 2">
    <name type="scientific">Candidatus Sysuiplasma superficiale</name>
    <dbReference type="NCBI Taxonomy" id="2823368"/>
    <lineage>
        <taxon>Archaea</taxon>
        <taxon>Methanobacteriati</taxon>
        <taxon>Thermoplasmatota</taxon>
        <taxon>Thermoplasmata</taxon>
        <taxon>Candidatus Sysuiplasmatales</taxon>
        <taxon>Candidatus Sysuiplasmataceae</taxon>
        <taxon>Candidatus Sysuiplasma</taxon>
    </lineage>
</organism>
<dbReference type="AlphaFoldDB" id="A0A8J8CEB8"/>
<dbReference type="EMBL" id="JAHEAC010000061">
    <property type="protein sequence ID" value="MBX8644427.1"/>
    <property type="molecule type" value="Genomic_DNA"/>
</dbReference>
<sequence length="215" mass="23635">MNRTDKNDVKKWLQANKVSGVSYLPNGVVALNTNAPYKPGVGLMTTAYQSKTVVGDPNDPGKIEAIQCDRCKKWIPAKALLDYEKGINKDSMVHHCPVGRTGGGGIHMYNFGNNPSNPSVTLTMKPIGSVEPYELETPYIPHSSKPDGKFRLGERARIIFNGKRTVGTLVSIGKIMTPTMPEFELEDGKHVFGNECWWLPLDLAEKVEVDTGAHP</sequence>
<evidence type="ECO:0000313" key="1">
    <source>
        <dbReference type="EMBL" id="MBX8644427.1"/>
    </source>
</evidence>
<reference evidence="1" key="1">
    <citation type="submission" date="2021-05" db="EMBL/GenBank/DDBJ databases">
        <title>Genomic insights into ecological role and evolution of a novel Thermoplasmata order Candidatus Sysuiplasmatales.</title>
        <authorList>
            <person name="Yuan Y."/>
        </authorList>
    </citation>
    <scope>NUCLEOTIDE SEQUENCE</scope>
    <source>
        <strain evidence="1">TUT19-bin139</strain>
    </source>
</reference>
<proteinExistence type="predicted"/>
<dbReference type="Proteomes" id="UP000750197">
    <property type="component" value="Unassembled WGS sequence"/>
</dbReference>
<name>A0A8J8CEB8_9ARCH</name>
<evidence type="ECO:0000313" key="2">
    <source>
        <dbReference type="Proteomes" id="UP000750197"/>
    </source>
</evidence>
<comment type="caution">
    <text evidence="1">The sequence shown here is derived from an EMBL/GenBank/DDBJ whole genome shotgun (WGS) entry which is preliminary data.</text>
</comment>
<accession>A0A8J8CEB8</accession>
<gene>
    <name evidence="1" type="ORF">KIY12_06885</name>
</gene>
<protein>
    <submittedName>
        <fullName evidence="1">Uncharacterized protein</fullName>
    </submittedName>
</protein>